<sequence>MLPEKIHQNLESSRAMHPGWQDQDHLIRQLVNNARDHGDQVALRERDRGIWQEYTWQDYLERVMALAAGLETLGIGPGDRVLVVGDNRPALYFGMLAAVTLRAVPSPAYPDTNPQEIQSQMETESIRCALVEDQEQVDKLLGIRAAGYGHLDHILFDDPRGLKGKEPPGALALEDLLARGRDRLEREPNLAQDLQSRPSVHDTAVLLHSSGTTGAPKGIPLKHGHILSGVRNASQAGYFREGEVHMAYLPMAWVGDFIFTIGAALVLRFCVNIPERQETALHDLREIAPTLYFGSPRAWSNMLTRIQVGISESTGFKRRLYHHFMPFAVELERRRLAGQIPTPVERAWRAVGEILIFGPLKDQLGLARVERPYTAGEAMGEDVFLFFRALGLNLRQFYGQTENCALCVAQPPDSISLHTAGRPFPGVELKISDDGEILVRSDNIFDGYFNNPEATAETLQDGWMHTGDAGYLEEDGQLVVLGRVSEVVYTRGGERFIPTYVENRLKFSHYIKDACILGKDRDYLAALIVIDIDAVGHWAEENGVAYTSFADLSQKPQVYELVRKEVAHVNGVLPEALAIQRFVNLHKEFDPDDGEVTRTRKLRRKVIDAHYAPIIESLYDGRGSIEFEAKISYETGESGTLKRHLAVADVTGAQLAEEV</sequence>
<gene>
    <name evidence="4" type="ORF">SAMN05421693_10177</name>
</gene>
<dbReference type="GO" id="GO:0004467">
    <property type="term" value="F:long-chain fatty acid-CoA ligase activity"/>
    <property type="evidence" value="ECO:0007669"/>
    <property type="project" value="TreeGrafter"/>
</dbReference>
<dbReference type="InterPro" id="IPR020845">
    <property type="entry name" value="AMP-binding_CS"/>
</dbReference>
<protein>
    <submittedName>
        <fullName evidence="4">Long-chain acyl-CoA synthetase</fullName>
    </submittedName>
</protein>
<evidence type="ECO:0000259" key="3">
    <source>
        <dbReference type="Pfam" id="PF00501"/>
    </source>
</evidence>
<reference evidence="4 5" key="1">
    <citation type="submission" date="2016-10" db="EMBL/GenBank/DDBJ databases">
        <authorList>
            <person name="de Groot N.N."/>
        </authorList>
    </citation>
    <scope>NUCLEOTIDE SEQUENCE [LARGE SCALE GENOMIC DNA]</scope>
    <source>
        <strain evidence="4 5">B7-7</strain>
    </source>
</reference>
<evidence type="ECO:0000313" key="4">
    <source>
        <dbReference type="EMBL" id="SEP57275.1"/>
    </source>
</evidence>
<keyword evidence="1" id="KW-0547">Nucleotide-binding</keyword>
<dbReference type="GO" id="GO:0005524">
    <property type="term" value="F:ATP binding"/>
    <property type="evidence" value="ECO:0007669"/>
    <property type="project" value="UniProtKB-KW"/>
</dbReference>
<dbReference type="EMBL" id="FOFO01000001">
    <property type="protein sequence ID" value="SEP57275.1"/>
    <property type="molecule type" value="Genomic_DNA"/>
</dbReference>
<dbReference type="Gene3D" id="3.40.50.12780">
    <property type="entry name" value="N-terminal domain of ligase-like"/>
    <property type="match status" value="1"/>
</dbReference>
<feature type="domain" description="AMP-dependent synthetase/ligase" evidence="3">
    <location>
        <begin position="32"/>
        <end position="449"/>
    </location>
</feature>
<dbReference type="RefSeq" id="WP_090202334.1">
    <property type="nucleotide sequence ID" value="NZ_FOFO01000001.1"/>
</dbReference>
<proteinExistence type="predicted"/>
<keyword evidence="2" id="KW-0067">ATP-binding</keyword>
<organism evidence="4 5">
    <name type="scientific">Ectothiorhodospira magna</name>
    <dbReference type="NCBI Taxonomy" id="867345"/>
    <lineage>
        <taxon>Bacteria</taxon>
        <taxon>Pseudomonadati</taxon>
        <taxon>Pseudomonadota</taxon>
        <taxon>Gammaproteobacteria</taxon>
        <taxon>Chromatiales</taxon>
        <taxon>Ectothiorhodospiraceae</taxon>
        <taxon>Ectothiorhodospira</taxon>
    </lineage>
</organism>
<dbReference type="InterPro" id="IPR042099">
    <property type="entry name" value="ANL_N_sf"/>
</dbReference>
<dbReference type="PANTHER" id="PTHR43272">
    <property type="entry name" value="LONG-CHAIN-FATTY-ACID--COA LIGASE"/>
    <property type="match status" value="1"/>
</dbReference>
<dbReference type="Proteomes" id="UP000199496">
    <property type="component" value="Unassembled WGS sequence"/>
</dbReference>
<evidence type="ECO:0000256" key="1">
    <source>
        <dbReference type="ARBA" id="ARBA00022741"/>
    </source>
</evidence>
<dbReference type="PANTHER" id="PTHR43272:SF33">
    <property type="entry name" value="AMP-BINDING DOMAIN-CONTAINING PROTEIN-RELATED"/>
    <property type="match status" value="1"/>
</dbReference>
<keyword evidence="5" id="KW-1185">Reference proteome</keyword>
<evidence type="ECO:0000313" key="5">
    <source>
        <dbReference type="Proteomes" id="UP000199496"/>
    </source>
</evidence>
<accession>A0A1H8YYJ9</accession>
<evidence type="ECO:0000256" key="2">
    <source>
        <dbReference type="ARBA" id="ARBA00022840"/>
    </source>
</evidence>
<dbReference type="GO" id="GO:0016020">
    <property type="term" value="C:membrane"/>
    <property type="evidence" value="ECO:0007669"/>
    <property type="project" value="TreeGrafter"/>
</dbReference>
<dbReference type="PROSITE" id="PS00455">
    <property type="entry name" value="AMP_BINDING"/>
    <property type="match status" value="1"/>
</dbReference>
<dbReference type="SUPFAM" id="SSF56801">
    <property type="entry name" value="Acetyl-CoA synthetase-like"/>
    <property type="match status" value="1"/>
</dbReference>
<dbReference type="Pfam" id="PF00501">
    <property type="entry name" value="AMP-binding"/>
    <property type="match status" value="1"/>
</dbReference>
<dbReference type="STRING" id="867345.SAMN05421693_10177"/>
<dbReference type="InterPro" id="IPR000873">
    <property type="entry name" value="AMP-dep_synth/lig_dom"/>
</dbReference>
<name>A0A1H8YYJ9_9GAMM</name>
<dbReference type="AlphaFoldDB" id="A0A1H8YYJ9"/>
<dbReference type="Pfam" id="PF23562">
    <property type="entry name" value="AMP-binding_C_3"/>
    <property type="match status" value="1"/>
</dbReference>
<dbReference type="OrthoDB" id="5296889at2"/>